<evidence type="ECO:0000256" key="1">
    <source>
        <dbReference type="SAM" id="SignalP"/>
    </source>
</evidence>
<organism evidence="2 3">
    <name type="scientific">Symbiobacterium terraclitae</name>
    <dbReference type="NCBI Taxonomy" id="557451"/>
    <lineage>
        <taxon>Bacteria</taxon>
        <taxon>Bacillati</taxon>
        <taxon>Bacillota</taxon>
        <taxon>Clostridia</taxon>
        <taxon>Eubacteriales</taxon>
        <taxon>Symbiobacteriaceae</taxon>
        <taxon>Symbiobacterium</taxon>
    </lineage>
</organism>
<accession>A0ABS4JS00</accession>
<dbReference type="PROSITE" id="PS51257">
    <property type="entry name" value="PROKAR_LIPOPROTEIN"/>
    <property type="match status" value="1"/>
</dbReference>
<feature type="signal peptide" evidence="1">
    <location>
        <begin position="1"/>
        <end position="25"/>
    </location>
</feature>
<reference evidence="2 3" key="1">
    <citation type="submission" date="2021-03" db="EMBL/GenBank/DDBJ databases">
        <title>Genomic Encyclopedia of Type Strains, Phase IV (KMG-IV): sequencing the most valuable type-strain genomes for metagenomic binning, comparative biology and taxonomic classification.</title>
        <authorList>
            <person name="Goeker M."/>
        </authorList>
    </citation>
    <scope>NUCLEOTIDE SEQUENCE [LARGE SCALE GENOMIC DNA]</scope>
    <source>
        <strain evidence="2 3">DSM 27138</strain>
    </source>
</reference>
<dbReference type="Proteomes" id="UP001519289">
    <property type="component" value="Unassembled WGS sequence"/>
</dbReference>
<dbReference type="RefSeq" id="WP_209466447.1">
    <property type="nucleotide sequence ID" value="NZ_JAGGLG010000012.1"/>
</dbReference>
<protein>
    <recommendedName>
        <fullName evidence="4">Lipoprotein</fullName>
    </recommendedName>
</protein>
<sequence>MSILRTRVVCLIAALLLLTACAREAQPKQVDPTLADLRQRVSAAFDGTASSAARRAAADDSVRLLLSLLQRPESYEITDEEWSASPRPGVEVMVRHVDLGSGVHLYALALPGRSLVDEADRVVVQVRGGSMPFAYELTPLPLGRLDAARVYSEPGGQLITLTLREGERTGFVAQFSGPGSGPFALVSDAFAGMEGTYGTAQLKLEEGILRVTIADGPWAPAFDDRERGTLVLAPEVYLKWDGRFKLVDESRFDAVTLMSMATDPAKWCRQEGDCPQAVFEALSVSPKQAAEIAWQLATAKLTRTLAAEGGWSDGLALRLPDGSRILEDEGRALSARLLTVPAPESLKGLAYTAVQFRTGGGIPLTRVLDLPGPVESVRVTAHHGNPALLLVVDETADREAGTVESRGVHLLLLDAGNDWQPASDWVGFLPEAPLWNIASVSPHAVTISWDRDQMPDFSVALEAGEEPQVAVCQRPGDCHYLTWVDGTLNSLPILTYYVAELTRPHTPGELEWYAGQVAEFLRRVDPASPTANRLRQLIDPDGRYGVSVIEAGDNTRLVSLPPNPTGTHLAILHYPGQAQLVATYDGVVSRWEAAQIVQAGQERRLLLLGRSDVAATLLAFNWQYGVWAPADPLEEEVNRIMVLSLRVMHTPGAERPARGLIVLGGQTMRASLSSTGASFCEGVMGCINYRYDGGWRLD</sequence>
<evidence type="ECO:0000313" key="3">
    <source>
        <dbReference type="Proteomes" id="UP001519289"/>
    </source>
</evidence>
<feature type="chain" id="PRO_5045678009" description="Lipoprotein" evidence="1">
    <location>
        <begin position="26"/>
        <end position="698"/>
    </location>
</feature>
<gene>
    <name evidence="2" type="ORF">J2Z79_001722</name>
</gene>
<evidence type="ECO:0008006" key="4">
    <source>
        <dbReference type="Google" id="ProtNLM"/>
    </source>
</evidence>
<keyword evidence="1" id="KW-0732">Signal</keyword>
<proteinExistence type="predicted"/>
<comment type="caution">
    <text evidence="2">The sequence shown here is derived from an EMBL/GenBank/DDBJ whole genome shotgun (WGS) entry which is preliminary data.</text>
</comment>
<keyword evidence="3" id="KW-1185">Reference proteome</keyword>
<dbReference type="EMBL" id="JAGGLG010000012">
    <property type="protein sequence ID" value="MBP2018314.1"/>
    <property type="molecule type" value="Genomic_DNA"/>
</dbReference>
<evidence type="ECO:0000313" key="2">
    <source>
        <dbReference type="EMBL" id="MBP2018314.1"/>
    </source>
</evidence>
<name>A0ABS4JS00_9FIRM</name>